<proteinExistence type="predicted"/>
<dbReference type="PANTHER" id="PTHR40447">
    <property type="entry name" value="ANAEROBIC SULFITE REDUCTASE SUBUNIT A"/>
    <property type="match status" value="1"/>
</dbReference>
<keyword evidence="6" id="KW-1185">Reference proteome</keyword>
<dbReference type="PANTHER" id="PTHR40447:SF1">
    <property type="entry name" value="ANAEROBIC SULFITE REDUCTASE SUBUNIT A"/>
    <property type="match status" value="1"/>
</dbReference>
<dbReference type="InterPro" id="IPR017900">
    <property type="entry name" value="4Fe4S_Fe_S_CS"/>
</dbReference>
<feature type="domain" description="4Fe-4S ferredoxin-type" evidence="4">
    <location>
        <begin position="342"/>
        <end position="370"/>
    </location>
</feature>
<dbReference type="InterPro" id="IPR009051">
    <property type="entry name" value="Helical_ferredxn"/>
</dbReference>
<dbReference type="OrthoDB" id="9795302at2"/>
<evidence type="ECO:0000256" key="1">
    <source>
        <dbReference type="ARBA" id="ARBA00022723"/>
    </source>
</evidence>
<dbReference type="Pfam" id="PF17179">
    <property type="entry name" value="Fer4_22"/>
    <property type="match status" value="1"/>
</dbReference>
<evidence type="ECO:0000259" key="4">
    <source>
        <dbReference type="PROSITE" id="PS51379"/>
    </source>
</evidence>
<evidence type="ECO:0000313" key="6">
    <source>
        <dbReference type="Proteomes" id="UP000198729"/>
    </source>
</evidence>
<sequence>MSINQPDLPAQSFRIDRTGLDELLAALKNRGYTLVGPTVRDHAMVYDELTGTQDLPVGKGDQQEAGTYQLVDRGDAALFGYNLGPHSWKKYLFPPRHKLWQAELTDDGLAFSEPDQATPPKYAFIGVRACELHAIQVQDKVFAGGDHRDAHYCRTRERAFIVAVNCSQAAATCFCPSMNTGPAVTSGFDIALTEVIAADAHYFVMQAGSQLGQAVLDQITPCLADSTEIQAAAQCVANARAQMERQLDTADIQNLLYRNAENPRWEKIAQRCLSCANCTMVCPTCFCSSVEDTTDLTGSHAERWRQWDSCFTLDFSYLHGGSVRTSTRAQYRQWMTHKLASWIDQFDTSGCVGCGRCITWCPVGIDITEEVRLMRENDMASSENSQRGGR</sequence>
<reference evidence="5 6" key="1">
    <citation type="submission" date="2016-10" db="EMBL/GenBank/DDBJ databases">
        <authorList>
            <person name="de Groot N.N."/>
        </authorList>
    </citation>
    <scope>NUCLEOTIDE SEQUENCE [LARGE SCALE GENOMIC DNA]</scope>
    <source>
        <strain evidence="5">1</strain>
    </source>
</reference>
<keyword evidence="3" id="KW-0411">Iron-sulfur</keyword>
<organism evidence="5 6">
    <name type="scientific">Nitrosomonas mobilis</name>
    <dbReference type="NCBI Taxonomy" id="51642"/>
    <lineage>
        <taxon>Bacteria</taxon>
        <taxon>Pseudomonadati</taxon>
        <taxon>Pseudomonadota</taxon>
        <taxon>Betaproteobacteria</taxon>
        <taxon>Nitrosomonadales</taxon>
        <taxon>Nitrosomonadaceae</taxon>
        <taxon>Nitrosomonas</taxon>
    </lineage>
</organism>
<evidence type="ECO:0000256" key="2">
    <source>
        <dbReference type="ARBA" id="ARBA00023004"/>
    </source>
</evidence>
<dbReference type="Gene3D" id="1.10.1060.10">
    <property type="entry name" value="Alpha-helical ferredoxin"/>
    <property type="match status" value="1"/>
</dbReference>
<dbReference type="GO" id="GO:0046872">
    <property type="term" value="F:metal ion binding"/>
    <property type="evidence" value="ECO:0007669"/>
    <property type="project" value="UniProtKB-KW"/>
</dbReference>
<keyword evidence="2" id="KW-0408">Iron</keyword>
<dbReference type="AlphaFoldDB" id="A0A1G5SB74"/>
<gene>
    <name evidence="5" type="ORF">NSMM_160035</name>
</gene>
<name>A0A1G5SB74_9PROT</name>
<dbReference type="RefSeq" id="WP_090283930.1">
    <property type="nucleotide sequence ID" value="NZ_FMWO01000021.1"/>
</dbReference>
<dbReference type="STRING" id="51642.NSMM_160035"/>
<keyword evidence="1" id="KW-0479">Metal-binding</keyword>
<protein>
    <submittedName>
        <fullName evidence="5">4Fe-4S ferredoxin</fullName>
    </submittedName>
</protein>
<dbReference type="Proteomes" id="UP000198729">
    <property type="component" value="Unassembled WGS sequence"/>
</dbReference>
<dbReference type="EMBL" id="FMWO01000021">
    <property type="protein sequence ID" value="SCZ84445.1"/>
    <property type="molecule type" value="Genomic_DNA"/>
</dbReference>
<dbReference type="GO" id="GO:0051536">
    <property type="term" value="F:iron-sulfur cluster binding"/>
    <property type="evidence" value="ECO:0007669"/>
    <property type="project" value="UniProtKB-KW"/>
</dbReference>
<evidence type="ECO:0000256" key="3">
    <source>
        <dbReference type="ARBA" id="ARBA00023014"/>
    </source>
</evidence>
<evidence type="ECO:0000313" key="5">
    <source>
        <dbReference type="EMBL" id="SCZ84445.1"/>
    </source>
</evidence>
<accession>A0A1G5SB74</accession>
<feature type="domain" description="4Fe-4S ferredoxin-type" evidence="4">
    <location>
        <begin position="263"/>
        <end position="293"/>
    </location>
</feature>
<dbReference type="SUPFAM" id="SSF46548">
    <property type="entry name" value="alpha-helical ferredoxin"/>
    <property type="match status" value="1"/>
</dbReference>
<dbReference type="PROSITE" id="PS51379">
    <property type="entry name" value="4FE4S_FER_2"/>
    <property type="match status" value="2"/>
</dbReference>
<dbReference type="PROSITE" id="PS00198">
    <property type="entry name" value="4FE4S_FER_1"/>
    <property type="match status" value="2"/>
</dbReference>
<dbReference type="InterPro" id="IPR017896">
    <property type="entry name" value="4Fe4S_Fe-S-bd"/>
</dbReference>